<dbReference type="GO" id="GO:0016627">
    <property type="term" value="F:oxidoreductase activity, acting on the CH-CH group of donors"/>
    <property type="evidence" value="ECO:0007669"/>
    <property type="project" value="InterPro"/>
</dbReference>
<dbReference type="EMBL" id="FNDS01000016">
    <property type="protein sequence ID" value="SDI69118.1"/>
    <property type="molecule type" value="Genomic_DNA"/>
</dbReference>
<organism evidence="4 5">
    <name type="scientific">Pseudomonas panipatensis</name>
    <dbReference type="NCBI Taxonomy" id="428992"/>
    <lineage>
        <taxon>Bacteria</taxon>
        <taxon>Pseudomonadati</taxon>
        <taxon>Pseudomonadota</taxon>
        <taxon>Gammaproteobacteria</taxon>
        <taxon>Pseudomonadales</taxon>
        <taxon>Pseudomonadaceae</taxon>
        <taxon>Pseudomonas</taxon>
    </lineage>
</organism>
<evidence type="ECO:0000313" key="4">
    <source>
        <dbReference type="EMBL" id="SDI69118.1"/>
    </source>
</evidence>
<protein>
    <submittedName>
        <fullName evidence="4">Acetyl-CoA dehydrogenase C-terminal like</fullName>
    </submittedName>
</protein>
<dbReference type="Proteomes" id="UP000199636">
    <property type="component" value="Unassembled WGS sequence"/>
</dbReference>
<evidence type="ECO:0000256" key="1">
    <source>
        <dbReference type="ARBA" id="ARBA00001974"/>
    </source>
</evidence>
<dbReference type="SUPFAM" id="SSF47203">
    <property type="entry name" value="Acyl-CoA dehydrogenase C-terminal domain-like"/>
    <property type="match status" value="1"/>
</dbReference>
<evidence type="ECO:0000313" key="5">
    <source>
        <dbReference type="Proteomes" id="UP000199636"/>
    </source>
</evidence>
<reference evidence="5" key="1">
    <citation type="submission" date="2016-10" db="EMBL/GenBank/DDBJ databases">
        <authorList>
            <person name="Varghese N."/>
            <person name="Submissions S."/>
        </authorList>
    </citation>
    <scope>NUCLEOTIDE SEQUENCE [LARGE SCALE GENOMIC DNA]</scope>
    <source>
        <strain evidence="5">CCM 7469</strain>
    </source>
</reference>
<dbReference type="Gene3D" id="1.20.140.10">
    <property type="entry name" value="Butyryl-CoA Dehydrogenase, subunit A, domain 3"/>
    <property type="match status" value="1"/>
</dbReference>
<proteinExistence type="predicted"/>
<name>A0A1G8MM93_9PSED</name>
<evidence type="ECO:0000256" key="2">
    <source>
        <dbReference type="ARBA" id="ARBA00023002"/>
    </source>
</evidence>
<sequence length="133" mass="14330">MGQVVRDSRITQIYEGTNGLQALDLVRRKLMADGGADIGALQAGFSELCDRLARCDTVAPKTPTVQALLGKWRKLTAEVLVATPRDPKEIGVISLGYPQYGAYVLLAHLWLQVAGIAQAALDDGSGEVDFYRA</sequence>
<comment type="cofactor">
    <cofactor evidence="1">
        <name>FAD</name>
        <dbReference type="ChEBI" id="CHEBI:57692"/>
    </cofactor>
</comment>
<dbReference type="AlphaFoldDB" id="A0A1G8MM93"/>
<gene>
    <name evidence="4" type="ORF">SAMN05216272_11622</name>
</gene>
<keyword evidence="2" id="KW-0560">Oxidoreductase</keyword>
<dbReference type="PANTHER" id="PTHR42803">
    <property type="entry name" value="ACYL-COA DEHYDROGENASE"/>
    <property type="match status" value="1"/>
</dbReference>
<dbReference type="InterPro" id="IPR052166">
    <property type="entry name" value="Diverse_Acyl-CoA_DH"/>
</dbReference>
<dbReference type="InterPro" id="IPR036250">
    <property type="entry name" value="AcylCo_DH-like_C"/>
</dbReference>
<dbReference type="PANTHER" id="PTHR42803:SF1">
    <property type="entry name" value="BROAD-SPECIFICITY LINEAR ACYL-COA DEHYDROGENASE FADE5"/>
    <property type="match status" value="1"/>
</dbReference>
<dbReference type="Pfam" id="PF12806">
    <property type="entry name" value="Acyl-CoA_dh_C"/>
    <property type="match status" value="1"/>
</dbReference>
<dbReference type="STRING" id="428992.SAMN05216272_11622"/>
<accession>A0A1G8MM93</accession>
<feature type="domain" description="Acetyl-CoA dehydrogenase-like C-terminal" evidence="3">
    <location>
        <begin position="58"/>
        <end position="133"/>
    </location>
</feature>
<dbReference type="InterPro" id="IPR025878">
    <property type="entry name" value="Acyl-CoA_dh-like_C_dom"/>
</dbReference>
<keyword evidence="5" id="KW-1185">Reference proteome</keyword>
<evidence type="ECO:0000259" key="3">
    <source>
        <dbReference type="Pfam" id="PF12806"/>
    </source>
</evidence>